<evidence type="ECO:0000259" key="5">
    <source>
        <dbReference type="Pfam" id="PF22671"/>
    </source>
</evidence>
<dbReference type="Gene3D" id="3.30.1490.360">
    <property type="match status" value="1"/>
</dbReference>
<dbReference type="InterPro" id="IPR054564">
    <property type="entry name" value="Gp18_domIII_N"/>
</dbReference>
<evidence type="ECO:0000256" key="1">
    <source>
        <dbReference type="ARBA" id="ARBA00008005"/>
    </source>
</evidence>
<evidence type="ECO:0000259" key="3">
    <source>
        <dbReference type="Pfam" id="PF17481"/>
    </source>
</evidence>
<keyword evidence="7" id="KW-1185">Reference proteome</keyword>
<dbReference type="InterPro" id="IPR020287">
    <property type="entry name" value="Tail_sheath_C"/>
</dbReference>
<dbReference type="Pfam" id="PF17482">
    <property type="entry name" value="Phage_sheath_1C"/>
    <property type="match status" value="1"/>
</dbReference>
<dbReference type="InterPro" id="IPR035326">
    <property type="entry name" value="Beta_sandwich_Seath"/>
</dbReference>
<reference evidence="6 7" key="1">
    <citation type="submission" date="2013-01" db="EMBL/GenBank/DDBJ databases">
        <title>The Genome Sequence of Butyricicoccus pullicaecorum 1.2.</title>
        <authorList>
            <consortium name="The Broad Institute Genome Sequencing Platform"/>
            <person name="Earl A."/>
            <person name="Ward D."/>
            <person name="Feldgarden M."/>
            <person name="Gevers D."/>
            <person name="Van Immerseel F."/>
            <person name="Eeckhaut V."/>
            <person name="Walker B."/>
            <person name="Young S.K."/>
            <person name="Zeng Q."/>
            <person name="Gargeya S."/>
            <person name="Fitzgerald M."/>
            <person name="Haas B."/>
            <person name="Abouelleil A."/>
            <person name="Alvarado L."/>
            <person name="Arachchi H.M."/>
            <person name="Berlin A.M."/>
            <person name="Chapman S.B."/>
            <person name="Dewar J."/>
            <person name="Goldberg J."/>
            <person name="Griggs A."/>
            <person name="Gujja S."/>
            <person name="Hansen M."/>
            <person name="Howarth C."/>
            <person name="Imamovic A."/>
            <person name="Larimer J."/>
            <person name="McCowan C."/>
            <person name="Murphy C."/>
            <person name="Neiman D."/>
            <person name="Pearson M."/>
            <person name="Priest M."/>
            <person name="Roberts A."/>
            <person name="Saif S."/>
            <person name="Shea T."/>
            <person name="Sisk P."/>
            <person name="Sykes S."/>
            <person name="Wortman J."/>
            <person name="Nusbaum C."/>
            <person name="Birren B."/>
        </authorList>
    </citation>
    <scope>NUCLEOTIDE SEQUENCE [LARGE SCALE GENOMIC DNA]</scope>
    <source>
        <strain evidence="6 7">1.2</strain>
    </source>
</reference>
<dbReference type="RefSeq" id="WP_016146540.1">
    <property type="nucleotide sequence ID" value="NZ_KB976103.1"/>
</dbReference>
<gene>
    <name evidence="6" type="ORF">HMPREF1526_00331</name>
</gene>
<evidence type="ECO:0000313" key="6">
    <source>
        <dbReference type="EMBL" id="EOQ39637.1"/>
    </source>
</evidence>
<proteinExistence type="inferred from homology"/>
<dbReference type="InterPro" id="IPR035089">
    <property type="entry name" value="Phage_sheath_subtilisin"/>
</dbReference>
<evidence type="ECO:0000313" key="7">
    <source>
        <dbReference type="Proteomes" id="UP000013981"/>
    </source>
</evidence>
<dbReference type="Pfam" id="PF04984">
    <property type="entry name" value="Phage_sheath_1"/>
    <property type="match status" value="1"/>
</dbReference>
<feature type="domain" description="Phage tail sheath protein-like beta-sandwich" evidence="3">
    <location>
        <begin position="98"/>
        <end position="186"/>
    </location>
</feature>
<evidence type="ECO:0008006" key="8">
    <source>
        <dbReference type="Google" id="ProtNLM"/>
    </source>
</evidence>
<feature type="domain" description="Tail sheath protein C-terminal" evidence="4">
    <location>
        <begin position="338"/>
        <end position="438"/>
    </location>
</feature>
<dbReference type="eggNOG" id="ENOG502Z8I6">
    <property type="taxonomic scope" value="Bacteria"/>
</dbReference>
<dbReference type="OrthoDB" id="89060at2"/>
<dbReference type="Proteomes" id="UP000013981">
    <property type="component" value="Unassembled WGS sequence"/>
</dbReference>
<dbReference type="EMBL" id="AQOB01000002">
    <property type="protein sequence ID" value="EOQ39637.1"/>
    <property type="molecule type" value="Genomic_DNA"/>
</dbReference>
<protein>
    <recommendedName>
        <fullName evidence="8">Tail sheath protein C-terminal domain-containing protein</fullName>
    </recommendedName>
</protein>
<dbReference type="Pfam" id="PF17481">
    <property type="entry name" value="Phage_sheath_domII"/>
    <property type="match status" value="1"/>
</dbReference>
<dbReference type="PATRIC" id="fig|1203606.4.peg.303"/>
<dbReference type="Pfam" id="PF22671">
    <property type="entry name" value="Gp18_domIII_N"/>
    <property type="match status" value="1"/>
</dbReference>
<dbReference type="Gene3D" id="3.40.50.11790">
    <property type="match status" value="1"/>
</dbReference>
<dbReference type="Gene3D" id="3.30.360.90">
    <property type="match status" value="1"/>
</dbReference>
<dbReference type="HOGENOM" id="CLU_049440_1_0_9"/>
<feature type="domain" description="Tail sheath protein Gp18-like" evidence="5">
    <location>
        <begin position="35"/>
        <end position="95"/>
    </location>
</feature>
<name>R8W8Z5_9FIRM</name>
<comment type="similarity">
    <text evidence="1">Belongs to the myoviridae tail sheath protein family.</text>
</comment>
<organism evidence="6 7">
    <name type="scientific">Butyricicoccus pullicaecorum 1.2</name>
    <dbReference type="NCBI Taxonomy" id="1203606"/>
    <lineage>
        <taxon>Bacteria</taxon>
        <taxon>Bacillati</taxon>
        <taxon>Bacillota</taxon>
        <taxon>Clostridia</taxon>
        <taxon>Eubacteriales</taxon>
        <taxon>Butyricicoccaceae</taxon>
        <taxon>Butyricicoccus</taxon>
    </lineage>
</organism>
<dbReference type="Gene3D" id="3.30.1370.220">
    <property type="match status" value="1"/>
</dbReference>
<evidence type="ECO:0000259" key="4">
    <source>
        <dbReference type="Pfam" id="PF17482"/>
    </source>
</evidence>
<sequence length="439" mass="48102">MALGGGTYLVQNKVLPGAYMNFVSASRASATLSDRGIAALPLALDWGPEQTVFAVTNGEFQTDSVKIFGHTYTDAAMLPLRELFQHCKTAYLFRLNSGGTKASCTYAEARYPGARGNALRVVIEQNEAFEEGENEVYDVSTYLDAVRVDTQMKVKTAAELKANDYVTWKNAPLTATASTPLTSGTDGTVQDAAYQVFLDKIESYSFNTLGCASTNETIKALFAAFTKRLRDEMGIKFQTVLHRYIKPDFEGVVSIENGLVDAQDDPALVYWATGAHAGCAVNQSLTNAAYTGELTPYVDYTQTQLEEGIRAGKFMLHRVGDEVRVLTDINTFVSVTDEKSADFASNQVVRVLDQIANDIALLFNTKYLGKVQNDAAGRVSLWNDIVKHHEQLQDLRAIENFTSDAVTVLPGETKKAVQVQDRVQPVAAMEQLYMTVVVA</sequence>
<dbReference type="AlphaFoldDB" id="R8W8Z5"/>
<comment type="caution">
    <text evidence="6">The sequence shown here is derived from an EMBL/GenBank/DDBJ whole genome shotgun (WGS) entry which is preliminary data.</text>
</comment>
<accession>R8W8Z5</accession>
<dbReference type="Gene3D" id="2.60.40.4290">
    <property type="match status" value="1"/>
</dbReference>
<evidence type="ECO:0000259" key="2">
    <source>
        <dbReference type="Pfam" id="PF04984"/>
    </source>
</evidence>
<feature type="domain" description="Tail sheath protein subtilisin-like" evidence="2">
    <location>
        <begin position="188"/>
        <end position="331"/>
    </location>
</feature>